<dbReference type="InterPro" id="IPR005829">
    <property type="entry name" value="Sugar_transporter_CS"/>
</dbReference>
<evidence type="ECO:0000259" key="9">
    <source>
        <dbReference type="PROSITE" id="PS50850"/>
    </source>
</evidence>
<feature type="transmembrane region" description="Helical" evidence="8">
    <location>
        <begin position="301"/>
        <end position="322"/>
    </location>
</feature>
<dbReference type="SUPFAM" id="SSF103473">
    <property type="entry name" value="MFS general substrate transporter"/>
    <property type="match status" value="1"/>
</dbReference>
<accession>A0A364KNG4</accession>
<keyword evidence="5 8" id="KW-1133">Transmembrane helix</keyword>
<keyword evidence="3 7" id="KW-0813">Transport</keyword>
<dbReference type="Gene3D" id="1.20.1250.20">
    <property type="entry name" value="MFS general substrate transporter like domains"/>
    <property type="match status" value="1"/>
</dbReference>
<dbReference type="Pfam" id="PF00083">
    <property type="entry name" value="Sugar_tr"/>
    <property type="match status" value="1"/>
</dbReference>
<evidence type="ECO:0000313" key="11">
    <source>
        <dbReference type="Proteomes" id="UP000249363"/>
    </source>
</evidence>
<dbReference type="AlphaFoldDB" id="A0A364KNG4"/>
<feature type="transmembrane region" description="Helical" evidence="8">
    <location>
        <begin position="122"/>
        <end position="142"/>
    </location>
</feature>
<feature type="transmembrane region" description="Helical" evidence="8">
    <location>
        <begin position="465"/>
        <end position="481"/>
    </location>
</feature>
<dbReference type="PROSITE" id="PS50850">
    <property type="entry name" value="MFS"/>
    <property type="match status" value="1"/>
</dbReference>
<keyword evidence="6 8" id="KW-0472">Membrane</keyword>
<gene>
    <name evidence="10" type="ORF">BHQ10_001105</name>
</gene>
<feature type="transmembrane region" description="Helical" evidence="8">
    <location>
        <begin position="364"/>
        <end position="385"/>
    </location>
</feature>
<feature type="transmembrane region" description="Helical" evidence="8">
    <location>
        <begin position="181"/>
        <end position="199"/>
    </location>
</feature>
<evidence type="ECO:0000256" key="1">
    <source>
        <dbReference type="ARBA" id="ARBA00004141"/>
    </source>
</evidence>
<dbReference type="GO" id="GO:0016020">
    <property type="term" value="C:membrane"/>
    <property type="evidence" value="ECO:0007669"/>
    <property type="project" value="UniProtKB-SubCell"/>
</dbReference>
<dbReference type="RefSeq" id="XP_040729610.1">
    <property type="nucleotide sequence ID" value="XM_040873105.1"/>
</dbReference>
<dbReference type="EMBL" id="MIKG01000001">
    <property type="protein sequence ID" value="RAO65093.1"/>
    <property type="molecule type" value="Genomic_DNA"/>
</dbReference>
<evidence type="ECO:0000256" key="5">
    <source>
        <dbReference type="ARBA" id="ARBA00022989"/>
    </source>
</evidence>
<feature type="transmembrane region" description="Helical" evidence="8">
    <location>
        <begin position="433"/>
        <end position="453"/>
    </location>
</feature>
<dbReference type="Proteomes" id="UP000249363">
    <property type="component" value="Unassembled WGS sequence"/>
</dbReference>
<dbReference type="PROSITE" id="PS00216">
    <property type="entry name" value="SUGAR_TRANSPORT_1"/>
    <property type="match status" value="1"/>
</dbReference>
<dbReference type="GO" id="GO:0005351">
    <property type="term" value="F:carbohydrate:proton symporter activity"/>
    <property type="evidence" value="ECO:0007669"/>
    <property type="project" value="TreeGrafter"/>
</dbReference>
<evidence type="ECO:0000313" key="10">
    <source>
        <dbReference type="EMBL" id="RAO65093.1"/>
    </source>
</evidence>
<dbReference type="PANTHER" id="PTHR48022:SF33">
    <property type="entry name" value="SUGAR PERMEASE, PUTATIVE (AFU_ORTHOLOGUE AFUA_6G12040)-RELATED"/>
    <property type="match status" value="1"/>
</dbReference>
<dbReference type="InterPro" id="IPR005828">
    <property type="entry name" value="MFS_sugar_transport-like"/>
</dbReference>
<evidence type="ECO:0000256" key="8">
    <source>
        <dbReference type="SAM" id="Phobius"/>
    </source>
</evidence>
<sequence length="525" mass="57051">MELPTVDDLKDQGESCIEHIPLDDGNDSTESQSLLLTLWEYKKVVLFSICTSFCAILWGFDMGVNVITLSLPGFKLVFGYEYEGELIVGAIWNSLWGAMTSLGMVVGGVTSGFVADLWGRRAAILAGAILSAVGVAVEYIAATPSVLLVGKIINGIAMGIFLSINPAYISEISPLTLRAPLISLTAFFIIVGQMTAIGIGNTRFGIMDSSAYKVLFAAQWAFPGAIVLFLLFLPESPRYLVKRGRNEDARKALSRLHSSKFDISAALSVIQETVTAELELNNTSVSYLACFKGADLRRTRIACAMFFIQQFTGIALYGQALYFLTMTGFNVNLAANLAIAGFGAGLIGNIAAWIFMSYFGRRQILLVGTVINFTILTTLGIAGFYSSNKSASLYVAIVLNFIQLIHAPSVSAVSWAISGEVSSVVLRAKTQSLCTIMNALVTWVFNFITPYLINTDEANLGTKSAFMWAGLTLVSMVWVWFEMPEIKDLTFDQIDEAFALRTPTRKFPRPVKSNVVVPGSKWAAG</sequence>
<feature type="transmembrane region" description="Helical" evidence="8">
    <location>
        <begin position="148"/>
        <end position="169"/>
    </location>
</feature>
<dbReference type="GeneID" id="63790322"/>
<comment type="subcellular location">
    <subcellularLocation>
        <location evidence="1">Membrane</location>
        <topology evidence="1">Multi-pass membrane protein</topology>
    </subcellularLocation>
</comment>
<dbReference type="InterPro" id="IPR020846">
    <property type="entry name" value="MFS_dom"/>
</dbReference>
<dbReference type="PROSITE" id="PS00217">
    <property type="entry name" value="SUGAR_TRANSPORT_2"/>
    <property type="match status" value="1"/>
</dbReference>
<name>A0A364KNG4_TALAM</name>
<dbReference type="PANTHER" id="PTHR48022">
    <property type="entry name" value="PLASTIDIC GLUCOSE TRANSPORTER 4"/>
    <property type="match status" value="1"/>
</dbReference>
<feature type="domain" description="Major facilitator superfamily (MFS) profile" evidence="9">
    <location>
        <begin position="47"/>
        <end position="487"/>
    </location>
</feature>
<dbReference type="OrthoDB" id="6612291at2759"/>
<feature type="transmembrane region" description="Helical" evidence="8">
    <location>
        <begin position="44"/>
        <end position="71"/>
    </location>
</feature>
<comment type="caution">
    <text evidence="10">The sequence shown here is derived from an EMBL/GenBank/DDBJ whole genome shotgun (WGS) entry which is preliminary data.</text>
</comment>
<reference evidence="10 11" key="1">
    <citation type="journal article" date="2017" name="Biotechnol. Biofuels">
        <title>Differential beta-glucosidase expression as a function of carbon source availability in Talaromyces amestolkiae: a genomic and proteomic approach.</title>
        <authorList>
            <person name="de Eugenio L.I."/>
            <person name="Mendez-Liter J.A."/>
            <person name="Nieto-Dominguez M."/>
            <person name="Alonso L."/>
            <person name="Gil-Munoz J."/>
            <person name="Barriuso J."/>
            <person name="Prieto A."/>
            <person name="Martinez M.J."/>
        </authorList>
    </citation>
    <scope>NUCLEOTIDE SEQUENCE [LARGE SCALE GENOMIC DNA]</scope>
    <source>
        <strain evidence="10 11">CIB</strain>
    </source>
</reference>
<protein>
    <recommendedName>
        <fullName evidence="9">Major facilitator superfamily (MFS) profile domain-containing protein</fullName>
    </recommendedName>
</protein>
<feature type="transmembrane region" description="Helical" evidence="8">
    <location>
        <begin position="211"/>
        <end position="233"/>
    </location>
</feature>
<dbReference type="InterPro" id="IPR036259">
    <property type="entry name" value="MFS_trans_sf"/>
</dbReference>
<dbReference type="InterPro" id="IPR050360">
    <property type="entry name" value="MFS_Sugar_Transporters"/>
</dbReference>
<evidence type="ECO:0000256" key="4">
    <source>
        <dbReference type="ARBA" id="ARBA00022692"/>
    </source>
</evidence>
<feature type="transmembrane region" description="Helical" evidence="8">
    <location>
        <begin position="391"/>
        <end position="413"/>
    </location>
</feature>
<keyword evidence="11" id="KW-1185">Reference proteome</keyword>
<proteinExistence type="inferred from homology"/>
<dbReference type="NCBIfam" id="TIGR00879">
    <property type="entry name" value="SP"/>
    <property type="match status" value="1"/>
</dbReference>
<evidence type="ECO:0000256" key="2">
    <source>
        <dbReference type="ARBA" id="ARBA00010992"/>
    </source>
</evidence>
<evidence type="ECO:0000256" key="3">
    <source>
        <dbReference type="ARBA" id="ARBA00022448"/>
    </source>
</evidence>
<evidence type="ECO:0000256" key="6">
    <source>
        <dbReference type="ARBA" id="ARBA00023136"/>
    </source>
</evidence>
<organism evidence="10 11">
    <name type="scientific">Talaromyces amestolkiae</name>
    <dbReference type="NCBI Taxonomy" id="1196081"/>
    <lineage>
        <taxon>Eukaryota</taxon>
        <taxon>Fungi</taxon>
        <taxon>Dikarya</taxon>
        <taxon>Ascomycota</taxon>
        <taxon>Pezizomycotina</taxon>
        <taxon>Eurotiomycetes</taxon>
        <taxon>Eurotiomycetidae</taxon>
        <taxon>Eurotiales</taxon>
        <taxon>Trichocomaceae</taxon>
        <taxon>Talaromyces</taxon>
        <taxon>Talaromyces sect. Talaromyces</taxon>
    </lineage>
</organism>
<dbReference type="InterPro" id="IPR003663">
    <property type="entry name" value="Sugar/inositol_transpt"/>
</dbReference>
<keyword evidence="4 8" id="KW-0812">Transmembrane</keyword>
<comment type="similarity">
    <text evidence="2 7">Belongs to the major facilitator superfamily. Sugar transporter (TC 2.A.1.1) family.</text>
</comment>
<dbReference type="FunFam" id="1.20.1250.20:FF:000078">
    <property type="entry name" value="MFS maltose transporter, putative"/>
    <property type="match status" value="1"/>
</dbReference>
<feature type="transmembrane region" description="Helical" evidence="8">
    <location>
        <begin position="91"/>
        <end position="115"/>
    </location>
</feature>
<evidence type="ECO:0000256" key="7">
    <source>
        <dbReference type="RuleBase" id="RU003346"/>
    </source>
</evidence>
<feature type="transmembrane region" description="Helical" evidence="8">
    <location>
        <begin position="334"/>
        <end position="355"/>
    </location>
</feature>